<comment type="caution">
    <text evidence="1">The sequence shown here is derived from an EMBL/GenBank/DDBJ whole genome shotgun (WGS) entry which is preliminary data.</text>
</comment>
<accession>A0A2M7VEL7</accession>
<protein>
    <submittedName>
        <fullName evidence="1">Uncharacterized protein</fullName>
    </submittedName>
</protein>
<dbReference type="EMBL" id="PFPO01000056">
    <property type="protein sequence ID" value="PIZ98931.1"/>
    <property type="molecule type" value="Genomic_DNA"/>
</dbReference>
<dbReference type="AlphaFoldDB" id="A0A2M7VEL7"/>
<dbReference type="Proteomes" id="UP000230405">
    <property type="component" value="Unassembled WGS sequence"/>
</dbReference>
<evidence type="ECO:0000313" key="1">
    <source>
        <dbReference type="EMBL" id="PIZ98931.1"/>
    </source>
</evidence>
<name>A0A2M7VEL7_9BACT</name>
<organism evidence="1 2">
    <name type="scientific">Candidatus Komeilibacteria bacterium CG_4_10_14_0_2_um_filter_37_10</name>
    <dbReference type="NCBI Taxonomy" id="1974470"/>
    <lineage>
        <taxon>Bacteria</taxon>
        <taxon>Candidatus Komeiliibacteriota</taxon>
    </lineage>
</organism>
<reference evidence="2" key="1">
    <citation type="submission" date="2017-09" db="EMBL/GenBank/DDBJ databases">
        <title>Depth-based differentiation of microbial function through sediment-hosted aquifers and enrichment of novel symbionts in the deep terrestrial subsurface.</title>
        <authorList>
            <person name="Probst A.J."/>
            <person name="Ladd B."/>
            <person name="Jarett J.K."/>
            <person name="Geller-Mcgrath D.E."/>
            <person name="Sieber C.M.K."/>
            <person name="Emerson J.B."/>
            <person name="Anantharaman K."/>
            <person name="Thomas B.C."/>
            <person name="Malmstrom R."/>
            <person name="Stieglmeier M."/>
            <person name="Klingl A."/>
            <person name="Woyke T."/>
            <person name="Ryan C.M."/>
            <person name="Banfield J.F."/>
        </authorList>
    </citation>
    <scope>NUCLEOTIDE SEQUENCE [LARGE SCALE GENOMIC DNA]</scope>
</reference>
<evidence type="ECO:0000313" key="2">
    <source>
        <dbReference type="Proteomes" id="UP000230405"/>
    </source>
</evidence>
<sequence length="201" mass="22730">MTTDEKIVQVSEKFGIPIYKIKQAFDLPLASCSASTIEEAQAAYDNATEDSETEYVAFKKWVELFLNEVTKITTIDEAKTSFNNAPDDSVESQNAVLQKWIELCTTIEDVLEVFANTSENSEAKNVALKKWIELCTTAKEVSRVIFNTPDDSEVENIAFKKWVELFLNEVTKITTVEEINTAFDNTPYDREAESAVLKKMD</sequence>
<proteinExistence type="predicted"/>
<gene>
    <name evidence="1" type="ORF">COX77_03045</name>
</gene>